<dbReference type="GO" id="GO:0043190">
    <property type="term" value="C:ATP-binding cassette (ABC) transporter complex"/>
    <property type="evidence" value="ECO:0007669"/>
    <property type="project" value="InterPro"/>
</dbReference>
<dbReference type="RefSeq" id="WP_264712177.1">
    <property type="nucleotide sequence ID" value="NZ_JAPDNT010000001.1"/>
</dbReference>
<evidence type="ECO:0000313" key="7">
    <source>
        <dbReference type="Proteomes" id="UP001165679"/>
    </source>
</evidence>
<dbReference type="CDD" id="cd08493">
    <property type="entry name" value="PBP2_DppA_like"/>
    <property type="match status" value="1"/>
</dbReference>
<dbReference type="Gene3D" id="3.90.76.10">
    <property type="entry name" value="Dipeptide-binding Protein, Domain 1"/>
    <property type="match status" value="1"/>
</dbReference>
<evidence type="ECO:0000256" key="1">
    <source>
        <dbReference type="ARBA" id="ARBA00004418"/>
    </source>
</evidence>
<proteinExistence type="inferred from homology"/>
<dbReference type="InterPro" id="IPR000914">
    <property type="entry name" value="SBP_5_dom"/>
</dbReference>
<dbReference type="PANTHER" id="PTHR30290:SF38">
    <property type="entry name" value="D,D-DIPEPTIDE-BINDING PERIPLASMIC PROTEIN DDPA-RELATED"/>
    <property type="match status" value="1"/>
</dbReference>
<sequence length="521" mass="57311">MRHRFILACAACLALAPAIGGARADTTLVISMAADPTGLDPEAVENNTSGFVMATIYDTLTSYKPGTVEVAPGLAQSWDIAPDGLTYTFHLRKGVKFHDGTPFNAATYIQTLDRQLNKNDPNYIYNTGPVESYIDFTFESLASYRAVDDDTVEFKMKQPSAALLASLAMVWNGVVSYPAAAKYGKEYRNHPVGTGPFIFREWRQRDQVALDANPDYWKGKPKVDHLVFKEYPDAQAALLALRRGEVQIMGDVATSVISSIRSDTNLTLLTQPGLTVSGLGLPNEVPPFNDKRVRQALNYAVDKDAINKALYQGMAATLISPLPESQWGYDKDTKGYPYDVAMAQKLLNEAGVKPGLKVELLAYSTPRGYNPAGPDLAVALQAYLRKVGIEADVRKLDMGAFLATVRSGKYPGMFLTGWSGDNGDPDNFVGALFNSKGMPISDTVHYKNPEVDKMMDEAAAVSDPARRLAIYKIIQQKIMDDAPWVFVNSTLQVRAIRNEVKGFQLNPTQMFFDMEQVSLQQ</sequence>
<dbReference type="AlphaFoldDB" id="A0AA42CEJ2"/>
<comment type="subcellular location">
    <subcellularLocation>
        <location evidence="1">Periplasm</location>
    </subcellularLocation>
</comment>
<dbReference type="Gene3D" id="3.10.105.10">
    <property type="entry name" value="Dipeptide-binding Protein, Domain 3"/>
    <property type="match status" value="1"/>
</dbReference>
<protein>
    <submittedName>
        <fullName evidence="6">ABC transporter substrate-binding protein</fullName>
    </submittedName>
</protein>
<dbReference type="PROSITE" id="PS01040">
    <property type="entry name" value="SBP_BACTERIAL_5"/>
    <property type="match status" value="1"/>
</dbReference>
<dbReference type="SUPFAM" id="SSF53850">
    <property type="entry name" value="Periplasmic binding protein-like II"/>
    <property type="match status" value="1"/>
</dbReference>
<evidence type="ECO:0000256" key="2">
    <source>
        <dbReference type="ARBA" id="ARBA00005695"/>
    </source>
</evidence>
<dbReference type="InterPro" id="IPR030678">
    <property type="entry name" value="Peptide/Ni-bd"/>
</dbReference>
<keyword evidence="7" id="KW-1185">Reference proteome</keyword>
<dbReference type="Gene3D" id="3.40.190.10">
    <property type="entry name" value="Periplasmic binding protein-like II"/>
    <property type="match status" value="1"/>
</dbReference>
<evidence type="ECO:0000259" key="5">
    <source>
        <dbReference type="Pfam" id="PF00496"/>
    </source>
</evidence>
<dbReference type="InterPro" id="IPR023765">
    <property type="entry name" value="SBP_5_CS"/>
</dbReference>
<name>A0AA42CEJ2_9PROT</name>
<feature type="signal peptide" evidence="4">
    <location>
        <begin position="1"/>
        <end position="24"/>
    </location>
</feature>
<gene>
    <name evidence="6" type="ORF">OL599_03310</name>
</gene>
<dbReference type="InterPro" id="IPR039424">
    <property type="entry name" value="SBP_5"/>
</dbReference>
<comment type="similarity">
    <text evidence="2">Belongs to the bacterial solute-binding protein 5 family.</text>
</comment>
<dbReference type="GO" id="GO:0030288">
    <property type="term" value="C:outer membrane-bounded periplasmic space"/>
    <property type="evidence" value="ECO:0007669"/>
    <property type="project" value="UniProtKB-ARBA"/>
</dbReference>
<accession>A0AA42CEJ2</accession>
<feature type="domain" description="Solute-binding protein family 5" evidence="5">
    <location>
        <begin position="69"/>
        <end position="437"/>
    </location>
</feature>
<feature type="chain" id="PRO_5041420778" evidence="4">
    <location>
        <begin position="25"/>
        <end position="521"/>
    </location>
</feature>
<comment type="caution">
    <text evidence="6">The sequence shown here is derived from an EMBL/GenBank/DDBJ whole genome shotgun (WGS) entry which is preliminary data.</text>
</comment>
<dbReference type="PANTHER" id="PTHR30290">
    <property type="entry name" value="PERIPLASMIC BINDING COMPONENT OF ABC TRANSPORTER"/>
    <property type="match status" value="1"/>
</dbReference>
<organism evidence="6 7">
    <name type="scientific">Limobrevibacterium gyesilva</name>
    <dbReference type="NCBI Taxonomy" id="2991712"/>
    <lineage>
        <taxon>Bacteria</taxon>
        <taxon>Pseudomonadati</taxon>
        <taxon>Pseudomonadota</taxon>
        <taxon>Alphaproteobacteria</taxon>
        <taxon>Acetobacterales</taxon>
        <taxon>Acetobacteraceae</taxon>
        <taxon>Limobrevibacterium</taxon>
    </lineage>
</organism>
<keyword evidence="3 4" id="KW-0732">Signal</keyword>
<dbReference type="GO" id="GO:1904680">
    <property type="term" value="F:peptide transmembrane transporter activity"/>
    <property type="evidence" value="ECO:0007669"/>
    <property type="project" value="TreeGrafter"/>
</dbReference>
<dbReference type="Pfam" id="PF00496">
    <property type="entry name" value="SBP_bac_5"/>
    <property type="match status" value="1"/>
</dbReference>
<evidence type="ECO:0000313" key="6">
    <source>
        <dbReference type="EMBL" id="MCW3473596.1"/>
    </source>
</evidence>
<dbReference type="EMBL" id="JAPDNT010000001">
    <property type="protein sequence ID" value="MCW3473596.1"/>
    <property type="molecule type" value="Genomic_DNA"/>
</dbReference>
<evidence type="ECO:0000256" key="4">
    <source>
        <dbReference type="SAM" id="SignalP"/>
    </source>
</evidence>
<dbReference type="PIRSF" id="PIRSF002741">
    <property type="entry name" value="MppA"/>
    <property type="match status" value="1"/>
</dbReference>
<reference evidence="6" key="1">
    <citation type="submission" date="2022-09" db="EMBL/GenBank/DDBJ databases">
        <title>Rhodovastum sp. nov. RN2-1 isolated from soil in Seongnam, South Korea.</title>
        <authorList>
            <person name="Le N.T."/>
        </authorList>
    </citation>
    <scope>NUCLEOTIDE SEQUENCE</scope>
    <source>
        <strain evidence="6">RN2-1</strain>
    </source>
</reference>
<dbReference type="Proteomes" id="UP001165679">
    <property type="component" value="Unassembled WGS sequence"/>
</dbReference>
<evidence type="ECO:0000256" key="3">
    <source>
        <dbReference type="ARBA" id="ARBA00022729"/>
    </source>
</evidence>
<reference evidence="6" key="2">
    <citation type="submission" date="2022-10" db="EMBL/GenBank/DDBJ databases">
        <authorList>
            <person name="Trinh H.N."/>
        </authorList>
    </citation>
    <scope>NUCLEOTIDE SEQUENCE</scope>
    <source>
        <strain evidence="6">RN2-1</strain>
    </source>
</reference>
<dbReference type="GO" id="GO:0015833">
    <property type="term" value="P:peptide transport"/>
    <property type="evidence" value="ECO:0007669"/>
    <property type="project" value="TreeGrafter"/>
</dbReference>